<sequence>MQYRSLSRKYPSRTALGVIAAALMSFSAAVDAADRSQDYRFEVVDQPVAVSAHREFNVKLTKASTGQPVENATIIRGRLEMTMAHHAHKGPPMPMATAMGGEVKVLATSSSGLYRLMGDVSMPGTWKLDLVATVPGEAQPIEGTATFKVGQ</sequence>
<feature type="domain" description="YtkA-like" evidence="1">
    <location>
        <begin position="36"/>
        <end position="130"/>
    </location>
</feature>
<dbReference type="EMBL" id="UIDG01000112">
    <property type="protein sequence ID" value="SUS05604.1"/>
    <property type="molecule type" value="Genomic_DNA"/>
</dbReference>
<evidence type="ECO:0000259" key="1">
    <source>
        <dbReference type="Pfam" id="PF13115"/>
    </source>
</evidence>
<dbReference type="InterPro" id="IPR032693">
    <property type="entry name" value="YtkA-like_dom"/>
</dbReference>
<dbReference type="Pfam" id="PF13115">
    <property type="entry name" value="YtkA"/>
    <property type="match status" value="1"/>
</dbReference>
<reference evidence="2" key="1">
    <citation type="submission" date="2018-07" db="EMBL/GenBank/DDBJ databases">
        <authorList>
            <person name="Quirk P.G."/>
            <person name="Krulwich T.A."/>
        </authorList>
    </citation>
    <scope>NUCLEOTIDE SEQUENCE</scope>
</reference>
<protein>
    <recommendedName>
        <fullName evidence="1">YtkA-like domain-containing protein</fullName>
    </recommendedName>
</protein>
<proteinExistence type="predicted"/>
<accession>A0A380TCB9</accession>
<gene>
    <name evidence="2" type="ORF">DF3PB_20072</name>
</gene>
<name>A0A380TCB9_9ZZZZ</name>
<dbReference type="AlphaFoldDB" id="A0A380TCB9"/>
<evidence type="ECO:0000313" key="2">
    <source>
        <dbReference type="EMBL" id="SUS05604.1"/>
    </source>
</evidence>
<organism evidence="2">
    <name type="scientific">metagenome</name>
    <dbReference type="NCBI Taxonomy" id="256318"/>
    <lineage>
        <taxon>unclassified sequences</taxon>
        <taxon>metagenomes</taxon>
    </lineage>
</organism>